<dbReference type="Proteomes" id="UP000294309">
    <property type="component" value="Chromosome"/>
</dbReference>
<reference evidence="1 2" key="1">
    <citation type="submission" date="2019-03" db="EMBL/GenBank/DDBJ databases">
        <title>Complete genome sequence of Spiroplasma gladiatoris TG-1 (DSM 22552).</title>
        <authorList>
            <person name="Lin Y.-C."/>
            <person name="Chou L."/>
            <person name="Kuo C.-H."/>
        </authorList>
    </citation>
    <scope>NUCLEOTIDE SEQUENCE [LARGE SCALE GENOMIC DNA]</scope>
    <source>
        <strain evidence="1 2">TG-1</strain>
    </source>
</reference>
<keyword evidence="2" id="KW-1185">Reference proteome</keyword>
<evidence type="ECO:0000313" key="2">
    <source>
        <dbReference type="Proteomes" id="UP000294309"/>
    </source>
</evidence>
<dbReference type="RefSeq" id="WP_134297490.1">
    <property type="nucleotide sequence ID" value="NZ_CP038013.1"/>
</dbReference>
<dbReference type="AlphaFoldDB" id="A0A4P7AHS9"/>
<proteinExistence type="predicted"/>
<evidence type="ECO:0000313" key="1">
    <source>
        <dbReference type="EMBL" id="QBQ07701.1"/>
    </source>
</evidence>
<dbReference type="OrthoDB" id="389619at2"/>
<dbReference type="EMBL" id="CP038013">
    <property type="protein sequence ID" value="QBQ07701.1"/>
    <property type="molecule type" value="Genomic_DNA"/>
</dbReference>
<organism evidence="1 2">
    <name type="scientific">Spiroplasma gladiatoris</name>
    <dbReference type="NCBI Taxonomy" id="2143"/>
    <lineage>
        <taxon>Bacteria</taxon>
        <taxon>Bacillati</taxon>
        <taxon>Mycoplasmatota</taxon>
        <taxon>Mollicutes</taxon>
        <taxon>Entomoplasmatales</taxon>
        <taxon>Spiroplasmataceae</taxon>
        <taxon>Spiroplasma</taxon>
    </lineage>
</organism>
<protein>
    <submittedName>
        <fullName evidence="1">Uncharacterized protein</fullName>
    </submittedName>
</protein>
<accession>A0A4P7AHS9</accession>
<sequence>MAKEHEMKTLFHLLGENKTETLSKSKINEICINILNDFKTILIDPKIALKINALCLQLYKIEFKQVLIDANIDLDEIEQYSDNQAVWVELLTIIFLAINNLYENKELLEYENVAKNIIKNIKLLDKSLKLRINLYY</sequence>
<name>A0A4P7AHS9_9MOLU</name>
<dbReference type="KEGG" id="sgq:SGLAD_v1c05020"/>
<gene>
    <name evidence="1" type="ORF">SGLAD_v1c05020</name>
</gene>